<reference evidence="2 3" key="1">
    <citation type="submission" date="2019-01" db="EMBL/GenBank/DDBJ databases">
        <title>Sequencing of cultivated peanut Arachis hypogaea provides insights into genome evolution and oil improvement.</title>
        <authorList>
            <person name="Chen X."/>
        </authorList>
    </citation>
    <scope>NUCLEOTIDE SEQUENCE [LARGE SCALE GENOMIC DNA]</scope>
    <source>
        <strain evidence="3">cv. Fuhuasheng</strain>
        <tissue evidence="2">Leaves</tissue>
    </source>
</reference>
<dbReference type="InterPro" id="IPR001763">
    <property type="entry name" value="Rhodanese-like_dom"/>
</dbReference>
<dbReference type="PANTHER" id="PTHR44542">
    <property type="entry name" value="THIOSULFATE SULFURTRANSFERASE 18"/>
    <property type="match status" value="1"/>
</dbReference>
<dbReference type="CDD" id="cd00158">
    <property type="entry name" value="RHOD"/>
    <property type="match status" value="1"/>
</dbReference>
<dbReference type="PROSITE" id="PS50206">
    <property type="entry name" value="RHODANESE_3"/>
    <property type="match status" value="1"/>
</dbReference>
<dbReference type="Pfam" id="PF00581">
    <property type="entry name" value="Rhodanese"/>
    <property type="match status" value="1"/>
</dbReference>
<dbReference type="GO" id="GO:0003824">
    <property type="term" value="F:catalytic activity"/>
    <property type="evidence" value="ECO:0007669"/>
    <property type="project" value="InterPro"/>
</dbReference>
<comment type="caution">
    <text evidence="2">The sequence shown here is derived from an EMBL/GenBank/DDBJ whole genome shotgun (WGS) entry which is preliminary data.</text>
</comment>
<dbReference type="Gene3D" id="3.40.250.10">
    <property type="entry name" value="Rhodanese-like domain"/>
    <property type="match status" value="1"/>
</dbReference>
<dbReference type="OrthoDB" id="566238at2759"/>
<dbReference type="SMART" id="SM00450">
    <property type="entry name" value="RHOD"/>
    <property type="match status" value="1"/>
</dbReference>
<organism evidence="2 3">
    <name type="scientific">Arachis hypogaea</name>
    <name type="common">Peanut</name>
    <dbReference type="NCBI Taxonomy" id="3818"/>
    <lineage>
        <taxon>Eukaryota</taxon>
        <taxon>Viridiplantae</taxon>
        <taxon>Streptophyta</taxon>
        <taxon>Embryophyta</taxon>
        <taxon>Tracheophyta</taxon>
        <taxon>Spermatophyta</taxon>
        <taxon>Magnoliopsida</taxon>
        <taxon>eudicotyledons</taxon>
        <taxon>Gunneridae</taxon>
        <taxon>Pentapetalae</taxon>
        <taxon>rosids</taxon>
        <taxon>fabids</taxon>
        <taxon>Fabales</taxon>
        <taxon>Fabaceae</taxon>
        <taxon>Papilionoideae</taxon>
        <taxon>50 kb inversion clade</taxon>
        <taxon>dalbergioids sensu lato</taxon>
        <taxon>Dalbergieae</taxon>
        <taxon>Pterocarpus clade</taxon>
        <taxon>Arachis</taxon>
    </lineage>
</organism>
<dbReference type="SUPFAM" id="SSF52821">
    <property type="entry name" value="Rhodanese/Cell cycle control phosphatase"/>
    <property type="match status" value="1"/>
</dbReference>
<feature type="domain" description="Rhodanese" evidence="1">
    <location>
        <begin position="23"/>
        <end position="123"/>
    </location>
</feature>
<evidence type="ECO:0000313" key="2">
    <source>
        <dbReference type="EMBL" id="RYR22319.1"/>
    </source>
</evidence>
<dbReference type="Proteomes" id="UP000289738">
    <property type="component" value="Chromosome B03"/>
</dbReference>
<proteinExistence type="predicted"/>
<protein>
    <recommendedName>
        <fullName evidence="1">Rhodanese domain-containing protein</fullName>
    </recommendedName>
</protein>
<dbReference type="InterPro" id="IPR044684">
    <property type="entry name" value="STR17/STR18/HARC1-like"/>
</dbReference>
<dbReference type="EMBL" id="SDMP01000013">
    <property type="protein sequence ID" value="RYR22319.1"/>
    <property type="molecule type" value="Genomic_DNA"/>
</dbReference>
<dbReference type="Gramene" id="arahy.Tifrunner.gnm2.ann2.Ah13g131700.1">
    <property type="protein sequence ID" value="arahy.Tifrunner.gnm2.ann2.Ah13g131700.1-CDS"/>
    <property type="gene ID" value="arahy.Tifrunner.gnm2.ann2.Ah13g131700"/>
</dbReference>
<evidence type="ECO:0000259" key="1">
    <source>
        <dbReference type="PROSITE" id="PS50206"/>
    </source>
</evidence>
<dbReference type="InterPro" id="IPR036873">
    <property type="entry name" value="Rhodanese-like_dom_sf"/>
</dbReference>
<dbReference type="SMR" id="A0A445A7D8"/>
<dbReference type="AlphaFoldDB" id="A0A445A7D8"/>
<dbReference type="PANTHER" id="PTHR44542:SF14">
    <property type="entry name" value="PROTEIN HIGH ARSENIC CONTENT 1, MITOCHONDRIAL-RELATED"/>
    <property type="match status" value="1"/>
</dbReference>
<keyword evidence="3" id="KW-1185">Reference proteome</keyword>
<gene>
    <name evidence="2" type="ORF">Ahy_B03g067607</name>
</gene>
<accession>A0A445A7D8</accession>
<name>A0A445A7D8_ARAHY</name>
<evidence type="ECO:0000313" key="3">
    <source>
        <dbReference type="Proteomes" id="UP000289738"/>
    </source>
</evidence>
<dbReference type="STRING" id="3818.A0A445A7D8"/>
<sequence>MEDHKEHQNFVTIDVHAAKDMLNLDGYHYLDVRTVEEFKKSHVENAQNVPYMFLTEQGRVQNPDFIDQVEAIYKKDDHLIVACNSGGRASRACVDLLDHGYKHVVNMGGGYSAWVDAGFAGDKPPEELKTSCKFHPKQS</sequence>